<evidence type="ECO:0000313" key="1">
    <source>
        <dbReference type="EMBL" id="GEO10305.1"/>
    </source>
</evidence>
<dbReference type="RefSeq" id="WP_147204420.1">
    <property type="nucleotide sequence ID" value="NZ_BJYT01000010.1"/>
</dbReference>
<comment type="caution">
    <text evidence="1">The sequence shown here is derived from an EMBL/GenBank/DDBJ whole genome shotgun (WGS) entry which is preliminary data.</text>
</comment>
<gene>
    <name evidence="1" type="ORF">SAE01_28010</name>
</gene>
<protein>
    <submittedName>
        <fullName evidence="1">Uncharacterized protein</fullName>
    </submittedName>
</protein>
<name>A0A512BEI9_9BACT</name>
<evidence type="ECO:0000313" key="2">
    <source>
        <dbReference type="Proteomes" id="UP000321513"/>
    </source>
</evidence>
<dbReference type="Proteomes" id="UP000321513">
    <property type="component" value="Unassembled WGS sequence"/>
</dbReference>
<dbReference type="OrthoDB" id="5948508at2"/>
<reference evidence="1 2" key="1">
    <citation type="submission" date="2019-07" db="EMBL/GenBank/DDBJ databases">
        <title>Whole genome shotgun sequence of Segetibacter aerophilus NBRC 106135.</title>
        <authorList>
            <person name="Hosoyama A."/>
            <person name="Uohara A."/>
            <person name="Ohji S."/>
            <person name="Ichikawa N."/>
        </authorList>
    </citation>
    <scope>NUCLEOTIDE SEQUENCE [LARGE SCALE GENOMIC DNA]</scope>
    <source>
        <strain evidence="1 2">NBRC 106135</strain>
    </source>
</reference>
<accession>A0A512BEI9</accession>
<organism evidence="1 2">
    <name type="scientific">Segetibacter aerophilus</name>
    <dbReference type="NCBI Taxonomy" id="670293"/>
    <lineage>
        <taxon>Bacteria</taxon>
        <taxon>Pseudomonadati</taxon>
        <taxon>Bacteroidota</taxon>
        <taxon>Chitinophagia</taxon>
        <taxon>Chitinophagales</taxon>
        <taxon>Chitinophagaceae</taxon>
        <taxon>Segetibacter</taxon>
    </lineage>
</organism>
<keyword evidence="2" id="KW-1185">Reference proteome</keyword>
<proteinExistence type="predicted"/>
<dbReference type="EMBL" id="BJYT01000010">
    <property type="protein sequence ID" value="GEO10305.1"/>
    <property type="molecule type" value="Genomic_DNA"/>
</dbReference>
<dbReference type="AlphaFoldDB" id="A0A512BEI9"/>
<sequence>MKKIYCFFTLVCFGLIAIGQENYEIQVYGSQTQQKNSTIFELHSNYTFKGEKEVIKGVRPTYHSLHETVEITHGIGNNFELGVYLFTNYTEKYGYQVVGTHLRPRLMAPSKWNWPVGVSLSAEIGYQRPEYSGETWNIELRPIVDKQWNKLYVSFNPTFGIAIKSVDDSGVPVFEPNIKSMYAVSKKIGLGLEYYGSLGAVNAFETLEGQNHAIFTVLDLLNNRDWEFNVGAGFGLTPATDGFMAKIILGRRIFWKKKS</sequence>